<protein>
    <submittedName>
        <fullName evidence="1">Uncharacterized protein</fullName>
    </submittedName>
</protein>
<dbReference type="AlphaFoldDB" id="A0A382FYB9"/>
<reference evidence="1" key="1">
    <citation type="submission" date="2018-05" db="EMBL/GenBank/DDBJ databases">
        <authorList>
            <person name="Lanie J.A."/>
            <person name="Ng W.-L."/>
            <person name="Kazmierczak K.M."/>
            <person name="Andrzejewski T.M."/>
            <person name="Davidsen T.M."/>
            <person name="Wayne K.J."/>
            <person name="Tettelin H."/>
            <person name="Glass J.I."/>
            <person name="Rusch D."/>
            <person name="Podicherti R."/>
            <person name="Tsui H.-C.T."/>
            <person name="Winkler M.E."/>
        </authorList>
    </citation>
    <scope>NUCLEOTIDE SEQUENCE</scope>
</reference>
<name>A0A382FYB9_9ZZZZ</name>
<sequence>MDRIKRNFQFLLAGLLLSSVSQHVLAGNWWDQNFQSNPPRWAEDNGSGSWGRFWHHGNNPHNPYHFGVVGTDHPVRAGGQSFRFEKRPGQCGGGDCAWNSERVELGADTGDQ</sequence>
<gene>
    <name evidence="1" type="ORF">METZ01_LOCUS220409</name>
</gene>
<organism evidence="1">
    <name type="scientific">marine metagenome</name>
    <dbReference type="NCBI Taxonomy" id="408172"/>
    <lineage>
        <taxon>unclassified sequences</taxon>
        <taxon>metagenomes</taxon>
        <taxon>ecological metagenomes</taxon>
    </lineage>
</organism>
<accession>A0A382FYB9</accession>
<dbReference type="EMBL" id="UINC01052339">
    <property type="protein sequence ID" value="SVB67555.1"/>
    <property type="molecule type" value="Genomic_DNA"/>
</dbReference>
<evidence type="ECO:0000313" key="1">
    <source>
        <dbReference type="EMBL" id="SVB67555.1"/>
    </source>
</evidence>
<proteinExistence type="predicted"/>
<feature type="non-terminal residue" evidence="1">
    <location>
        <position position="112"/>
    </location>
</feature>